<dbReference type="PANTHER" id="PTHR43792:SF1">
    <property type="entry name" value="N-ACETYLTRANSFERASE DOMAIN-CONTAINING PROTEIN"/>
    <property type="match status" value="1"/>
</dbReference>
<reference evidence="2" key="1">
    <citation type="submission" date="2021-01" db="EMBL/GenBank/DDBJ databases">
        <title>Genome public.</title>
        <authorList>
            <person name="Liu C."/>
            <person name="Sun Q."/>
        </authorList>
    </citation>
    <scope>NUCLEOTIDE SEQUENCE</scope>
    <source>
        <strain evidence="2">YIM B02565</strain>
    </source>
</reference>
<organism evidence="2 3">
    <name type="scientific">Clostridium paridis</name>
    <dbReference type="NCBI Taxonomy" id="2803863"/>
    <lineage>
        <taxon>Bacteria</taxon>
        <taxon>Bacillati</taxon>
        <taxon>Bacillota</taxon>
        <taxon>Clostridia</taxon>
        <taxon>Eubacteriales</taxon>
        <taxon>Clostridiaceae</taxon>
        <taxon>Clostridium</taxon>
    </lineage>
</organism>
<dbReference type="InterPro" id="IPR000182">
    <property type="entry name" value="GNAT_dom"/>
</dbReference>
<accession>A0A937K3S8</accession>
<comment type="caution">
    <text evidence="2">The sequence shown here is derived from an EMBL/GenBank/DDBJ whole genome shotgun (WGS) entry which is preliminary data.</text>
</comment>
<dbReference type="AlphaFoldDB" id="A0A937K3S8"/>
<dbReference type="EMBL" id="JAESWA010000017">
    <property type="protein sequence ID" value="MBL4930808.1"/>
    <property type="molecule type" value="Genomic_DNA"/>
</dbReference>
<dbReference type="PANTHER" id="PTHR43792">
    <property type="entry name" value="GNAT FAMILY, PUTATIVE (AFU_ORTHOLOGUE AFUA_3G00765)-RELATED-RELATED"/>
    <property type="match status" value="1"/>
</dbReference>
<dbReference type="InterPro" id="IPR051531">
    <property type="entry name" value="N-acetyltransferase"/>
</dbReference>
<keyword evidence="3" id="KW-1185">Reference proteome</keyword>
<dbReference type="Proteomes" id="UP000623681">
    <property type="component" value="Unassembled WGS sequence"/>
</dbReference>
<evidence type="ECO:0000259" key="1">
    <source>
        <dbReference type="PROSITE" id="PS51186"/>
    </source>
</evidence>
<dbReference type="RefSeq" id="WP_202766192.1">
    <property type="nucleotide sequence ID" value="NZ_JAESWA010000017.1"/>
</dbReference>
<sequence length="184" mass="21846">MDHISFTPFPVLETERLLLRRVERSDAKYIFRLRSDEKYCKFTGIKKYKDINEAIKYIDRIHKDIENKECILWSICSKDTNEFIGGISLWDIKDKEKQSEIGYDLLPEFRGEGYIQEAIKVVICYAFNELNFRKIVAEEVRTENIKSMKVLEESGFEVIKKYEVVNEDGNKEERADHSLLRTKF</sequence>
<name>A0A937K3S8_9CLOT</name>
<evidence type="ECO:0000313" key="3">
    <source>
        <dbReference type="Proteomes" id="UP000623681"/>
    </source>
</evidence>
<protein>
    <submittedName>
        <fullName evidence="2">GNAT family N-acetyltransferase</fullName>
    </submittedName>
</protein>
<evidence type="ECO:0000313" key="2">
    <source>
        <dbReference type="EMBL" id="MBL4930808.1"/>
    </source>
</evidence>
<dbReference type="Pfam" id="PF13302">
    <property type="entry name" value="Acetyltransf_3"/>
    <property type="match status" value="1"/>
</dbReference>
<dbReference type="GO" id="GO:0016747">
    <property type="term" value="F:acyltransferase activity, transferring groups other than amino-acyl groups"/>
    <property type="evidence" value="ECO:0007669"/>
    <property type="project" value="InterPro"/>
</dbReference>
<feature type="domain" description="N-acetyltransferase" evidence="1">
    <location>
        <begin position="17"/>
        <end position="184"/>
    </location>
</feature>
<proteinExistence type="predicted"/>
<dbReference type="SUPFAM" id="SSF55729">
    <property type="entry name" value="Acyl-CoA N-acyltransferases (Nat)"/>
    <property type="match status" value="1"/>
</dbReference>
<dbReference type="Gene3D" id="3.40.630.30">
    <property type="match status" value="1"/>
</dbReference>
<dbReference type="PROSITE" id="PS51186">
    <property type="entry name" value="GNAT"/>
    <property type="match status" value="1"/>
</dbReference>
<dbReference type="InterPro" id="IPR016181">
    <property type="entry name" value="Acyl_CoA_acyltransferase"/>
</dbReference>
<gene>
    <name evidence="2" type="ORF">JK634_03255</name>
</gene>